<feature type="transmembrane region" description="Helical" evidence="2">
    <location>
        <begin position="77"/>
        <end position="96"/>
    </location>
</feature>
<comment type="caution">
    <text evidence="3">The sequence shown here is derived from an EMBL/GenBank/DDBJ whole genome shotgun (WGS) entry which is preliminary data.</text>
</comment>
<feature type="transmembrane region" description="Helical" evidence="2">
    <location>
        <begin position="49"/>
        <end position="71"/>
    </location>
</feature>
<dbReference type="EMBL" id="CAUYUJ010000442">
    <property type="protein sequence ID" value="CAK0790529.1"/>
    <property type="molecule type" value="Genomic_DNA"/>
</dbReference>
<evidence type="ECO:0000313" key="4">
    <source>
        <dbReference type="Proteomes" id="UP001189429"/>
    </source>
</evidence>
<keyword evidence="2" id="KW-0472">Membrane</keyword>
<feature type="region of interest" description="Disordered" evidence="1">
    <location>
        <begin position="1"/>
        <end position="28"/>
    </location>
</feature>
<keyword evidence="4" id="KW-1185">Reference proteome</keyword>
<evidence type="ECO:0008006" key="5">
    <source>
        <dbReference type="Google" id="ProtNLM"/>
    </source>
</evidence>
<protein>
    <recommendedName>
        <fullName evidence="5">Solute carrier family 40 protein</fullName>
    </recommendedName>
</protein>
<accession>A0ABN9PGA3</accession>
<gene>
    <name evidence="3" type="ORF">PCOR1329_LOCUS1787</name>
</gene>
<feature type="transmembrane region" description="Helical" evidence="2">
    <location>
        <begin position="185"/>
        <end position="203"/>
    </location>
</feature>
<sequence>MPDSYEPLAAASHREDGQSAGGGGGCEACEARPHGLEPQLTELSEELRAAFLQMGQVLWGSSLLMLGVAWFTSTCSAGLPVAWYAIPVAVVGFVLVKERSVIQRVRDKSTGNRYVMEALKTVDSLVYLQHPLVLKAFSATLMLDIFTDAVQIAQAKDCDALIAGQYAESWKDVPALGAAAQHVHLWYLFAAVLIMVYLLQGAFGFCVALDGQRGASSLAYEHLAIAAEWAGALTSTRLMLEIAEALAPSQDGIPTPRERRVVFSAARNVLFENAPAMFLTVAFVASQADNLTPFGTAKCLFSFALSAGGALGKAKDSFSCFGFGLGTYVGVAIVICVLGAVGKLVAVFLCDSHFVSYVTFQCVKKVGVDQ</sequence>
<keyword evidence="2" id="KW-0812">Transmembrane</keyword>
<evidence type="ECO:0000256" key="2">
    <source>
        <dbReference type="SAM" id="Phobius"/>
    </source>
</evidence>
<proteinExistence type="predicted"/>
<reference evidence="3" key="1">
    <citation type="submission" date="2023-10" db="EMBL/GenBank/DDBJ databases">
        <authorList>
            <person name="Chen Y."/>
            <person name="Shah S."/>
            <person name="Dougan E. K."/>
            <person name="Thang M."/>
            <person name="Chan C."/>
        </authorList>
    </citation>
    <scope>NUCLEOTIDE SEQUENCE [LARGE SCALE GENOMIC DNA]</scope>
</reference>
<evidence type="ECO:0000313" key="3">
    <source>
        <dbReference type="EMBL" id="CAK0790529.1"/>
    </source>
</evidence>
<dbReference type="Proteomes" id="UP001189429">
    <property type="component" value="Unassembled WGS sequence"/>
</dbReference>
<name>A0ABN9PGA3_9DINO</name>
<feature type="transmembrane region" description="Helical" evidence="2">
    <location>
        <begin position="323"/>
        <end position="349"/>
    </location>
</feature>
<organism evidence="3 4">
    <name type="scientific">Prorocentrum cordatum</name>
    <dbReference type="NCBI Taxonomy" id="2364126"/>
    <lineage>
        <taxon>Eukaryota</taxon>
        <taxon>Sar</taxon>
        <taxon>Alveolata</taxon>
        <taxon>Dinophyceae</taxon>
        <taxon>Prorocentrales</taxon>
        <taxon>Prorocentraceae</taxon>
        <taxon>Prorocentrum</taxon>
    </lineage>
</organism>
<keyword evidence="2" id="KW-1133">Transmembrane helix</keyword>
<evidence type="ECO:0000256" key="1">
    <source>
        <dbReference type="SAM" id="MobiDB-lite"/>
    </source>
</evidence>